<keyword evidence="1" id="KW-0479">Metal-binding</keyword>
<dbReference type="PANTHER" id="PTHR46771">
    <property type="entry name" value="DETERIN"/>
    <property type="match status" value="1"/>
</dbReference>
<evidence type="ECO:0008006" key="6">
    <source>
        <dbReference type="Google" id="ProtNLM"/>
    </source>
</evidence>
<keyword evidence="2" id="KW-0862">Zinc</keyword>
<protein>
    <recommendedName>
        <fullName evidence="6">BIR-domain-containing protein</fullName>
    </recommendedName>
</protein>
<dbReference type="EMBL" id="JAESVG020000003">
    <property type="protein sequence ID" value="KAG8629014.1"/>
    <property type="molecule type" value="Genomic_DNA"/>
</dbReference>
<reference evidence="4" key="1">
    <citation type="submission" date="2021-07" db="EMBL/GenBank/DDBJ databases">
        <title>Elsinoe batatas strain:CRI-CJ2 Genome sequencing and assembly.</title>
        <authorList>
            <person name="Huang L."/>
        </authorList>
    </citation>
    <scope>NUCLEOTIDE SEQUENCE</scope>
    <source>
        <strain evidence="4">CRI-CJ2</strain>
    </source>
</reference>
<feature type="compositionally biased region" description="Basic residues" evidence="3">
    <location>
        <begin position="263"/>
        <end position="279"/>
    </location>
</feature>
<feature type="compositionally biased region" description="Low complexity" evidence="3">
    <location>
        <begin position="348"/>
        <end position="362"/>
    </location>
</feature>
<feature type="compositionally biased region" description="Basic residues" evidence="3">
    <location>
        <begin position="459"/>
        <end position="470"/>
    </location>
</feature>
<dbReference type="Proteomes" id="UP000809789">
    <property type="component" value="Unassembled WGS sequence"/>
</dbReference>
<evidence type="ECO:0000313" key="4">
    <source>
        <dbReference type="EMBL" id="KAG8629014.1"/>
    </source>
</evidence>
<proteinExistence type="predicted"/>
<evidence type="ECO:0000256" key="1">
    <source>
        <dbReference type="ARBA" id="ARBA00022723"/>
    </source>
</evidence>
<dbReference type="Gene3D" id="1.10.1170.10">
    <property type="entry name" value="Inhibitor Of Apoptosis Protein (2mihbC-IAP-1), Chain A"/>
    <property type="match status" value="2"/>
</dbReference>
<accession>A0A8K0L3H4</accession>
<feature type="compositionally biased region" description="Acidic residues" evidence="3">
    <location>
        <begin position="481"/>
        <end position="501"/>
    </location>
</feature>
<dbReference type="PROSITE" id="PS50143">
    <property type="entry name" value="BIR_REPEAT_2"/>
    <property type="match status" value="2"/>
</dbReference>
<feature type="compositionally biased region" description="Low complexity" evidence="3">
    <location>
        <begin position="389"/>
        <end position="403"/>
    </location>
</feature>
<gene>
    <name evidence="4" type="ORF">KVT40_002879</name>
</gene>
<organism evidence="4 5">
    <name type="scientific">Elsinoe batatas</name>
    <dbReference type="NCBI Taxonomy" id="2601811"/>
    <lineage>
        <taxon>Eukaryota</taxon>
        <taxon>Fungi</taxon>
        <taxon>Dikarya</taxon>
        <taxon>Ascomycota</taxon>
        <taxon>Pezizomycotina</taxon>
        <taxon>Dothideomycetes</taxon>
        <taxon>Dothideomycetidae</taxon>
        <taxon>Myriangiales</taxon>
        <taxon>Elsinoaceae</taxon>
        <taxon>Elsinoe</taxon>
    </lineage>
</organism>
<feature type="compositionally biased region" description="Polar residues" evidence="3">
    <location>
        <begin position="211"/>
        <end position="225"/>
    </location>
</feature>
<evidence type="ECO:0000256" key="2">
    <source>
        <dbReference type="ARBA" id="ARBA00022833"/>
    </source>
</evidence>
<feature type="compositionally biased region" description="Basic residues" evidence="3">
    <location>
        <begin position="411"/>
        <end position="424"/>
    </location>
</feature>
<feature type="compositionally biased region" description="Low complexity" evidence="3">
    <location>
        <begin position="575"/>
        <end position="587"/>
    </location>
</feature>
<feature type="region of interest" description="Disordered" evidence="3">
    <location>
        <begin position="257"/>
        <end position="663"/>
    </location>
</feature>
<feature type="compositionally biased region" description="Basic residues" evidence="3">
    <location>
        <begin position="368"/>
        <end position="377"/>
    </location>
</feature>
<dbReference type="PANTHER" id="PTHR46771:SF5">
    <property type="entry name" value="DETERIN"/>
    <property type="match status" value="1"/>
</dbReference>
<dbReference type="InterPro" id="IPR051190">
    <property type="entry name" value="Baculoviral_IAP"/>
</dbReference>
<dbReference type="Pfam" id="PF00653">
    <property type="entry name" value="BIR"/>
    <property type="match status" value="2"/>
</dbReference>
<dbReference type="SUPFAM" id="SSF57924">
    <property type="entry name" value="Inhibitor of apoptosis (IAP) repeat"/>
    <property type="match status" value="2"/>
</dbReference>
<evidence type="ECO:0000313" key="5">
    <source>
        <dbReference type="Proteomes" id="UP000809789"/>
    </source>
</evidence>
<sequence>MADPATDMRMYENRLATFSEQDHPAKKIQISQGKGVAKSWPHETPTAKDLAFAGFYFAPTSNSEDNVKCFHCEVKLDGWEIDDSPLKEHIAHSAECAWAITTSVALDNEDRDPMSEKLLTARLETFGSSWPYEKKRGWKPKSKKLAEAGWSMDPSLRAEDGTTCFYCQLSLDGWEPKDDPIEEHRKRQESCPFFDLLDRYASTRPKKGRARNSTASKTSRLSTQSIQSTFSEAPSFMSLGDAAPSLELESSIGTITSMTSNAKGKKKAAGTKKGGRTKKKGVDESEMTGMETAMTNLEETLAPSQSLLQGTQEDPPAEVKKEPAKKATRGKGKGKKVADKLADETEDQSQLQSELVAAAAAEPESKKPATRGKRGKKRSSDGEEKPQETQEVVPEPPTEQVMEPVEEAPVKAKKGKATRRKKAKASQEEQLTEAPPAEEVQPMDIDEQAVEVKEEAPKPKRGGRKPKATKQAKQATPEPEPQAEPEPEPEIQIDDPMEDESGNYVHPAGEESESNYVVHAGEEESDANYVVHDESSANFVVHDRTPEPAEFEPTPTPQKAPAAREPSPEQPASTHSSPHSVRSQQSSDAENHPPSSSARTSKRVSEVAAPIALPPAPSPPPHAAAPAPLPAPQLSPVKTSRVPLAAQTPNRSPSKHSPTKLGYLKARTPWSAIDIETIFPADGQENAGTSAAEKLAELGGQLTSPEKKMTVEEWIRFQATRGEERLKEECERLVWLFEQEGTRAMGVLEGVEIRGET</sequence>
<comment type="caution">
    <text evidence="4">The sequence shown here is derived from an EMBL/GenBank/DDBJ whole genome shotgun (WGS) entry which is preliminary data.</text>
</comment>
<dbReference type="OrthoDB" id="2196114at2759"/>
<evidence type="ECO:0000256" key="3">
    <source>
        <dbReference type="SAM" id="MobiDB-lite"/>
    </source>
</evidence>
<dbReference type="SMART" id="SM00238">
    <property type="entry name" value="BIR"/>
    <property type="match status" value="2"/>
</dbReference>
<feature type="compositionally biased region" description="Basic and acidic residues" evidence="3">
    <location>
        <begin position="378"/>
        <end position="388"/>
    </location>
</feature>
<feature type="compositionally biased region" description="Basic residues" evidence="3">
    <location>
        <begin position="326"/>
        <end position="335"/>
    </location>
</feature>
<feature type="region of interest" description="Disordered" evidence="3">
    <location>
        <begin position="204"/>
        <end position="225"/>
    </location>
</feature>
<name>A0A8K0L3H4_9PEZI</name>
<dbReference type="CDD" id="cd00022">
    <property type="entry name" value="BIR"/>
    <property type="match status" value="2"/>
</dbReference>
<keyword evidence="5" id="KW-1185">Reference proteome</keyword>
<feature type="compositionally biased region" description="Pro residues" evidence="3">
    <location>
        <begin position="612"/>
        <end position="633"/>
    </location>
</feature>
<feature type="compositionally biased region" description="Basic and acidic residues" evidence="3">
    <location>
        <begin position="531"/>
        <end position="547"/>
    </location>
</feature>
<dbReference type="InterPro" id="IPR001370">
    <property type="entry name" value="BIR_rpt"/>
</dbReference>
<feature type="compositionally biased region" description="Polar residues" evidence="3">
    <location>
        <begin position="293"/>
        <end position="312"/>
    </location>
</feature>
<dbReference type="AlphaFoldDB" id="A0A8K0L3H4"/>
<dbReference type="GO" id="GO:0046872">
    <property type="term" value="F:metal ion binding"/>
    <property type="evidence" value="ECO:0007669"/>
    <property type="project" value="UniProtKB-KW"/>
</dbReference>